<gene>
    <name evidence="2" type="ORF">NL53_05875</name>
</gene>
<dbReference type="Gene3D" id="3.40.190.10">
    <property type="entry name" value="Periplasmic binding protein-like II"/>
    <property type="match status" value="2"/>
</dbReference>
<reference evidence="2 3" key="1">
    <citation type="submission" date="2014-10" db="EMBL/GenBank/DDBJ databases">
        <title>Genome sequencing of Vibrio variabilis T01.</title>
        <authorList>
            <person name="Chan K.-G."/>
            <person name="Mohamad N.I."/>
        </authorList>
    </citation>
    <scope>NUCLEOTIDE SEQUENCE [LARGE SCALE GENOMIC DNA]</scope>
    <source>
        <strain evidence="2 3">T01</strain>
    </source>
</reference>
<dbReference type="Proteomes" id="UP000030520">
    <property type="component" value="Unassembled WGS sequence"/>
</dbReference>
<comment type="caution">
    <text evidence="2">The sequence shown here is derived from an EMBL/GenBank/DDBJ whole genome shotgun (WGS) entry which is preliminary data.</text>
</comment>
<dbReference type="SUPFAM" id="SSF53850">
    <property type="entry name" value="Periplasmic binding protein-like II"/>
    <property type="match status" value="1"/>
</dbReference>
<organism evidence="2 3">
    <name type="scientific">Vibrio variabilis</name>
    <dbReference type="NCBI Taxonomy" id="990271"/>
    <lineage>
        <taxon>Bacteria</taxon>
        <taxon>Pseudomonadati</taxon>
        <taxon>Pseudomonadota</taxon>
        <taxon>Gammaproteobacteria</taxon>
        <taxon>Vibrionales</taxon>
        <taxon>Vibrionaceae</taxon>
        <taxon>Vibrio</taxon>
    </lineage>
</organism>
<feature type="domain" description="Solute-binding protein family 3/N-terminal" evidence="1">
    <location>
        <begin position="22"/>
        <end position="244"/>
    </location>
</feature>
<dbReference type="EMBL" id="JRWM01000006">
    <property type="protein sequence ID" value="KHA61173.1"/>
    <property type="molecule type" value="Genomic_DNA"/>
</dbReference>
<protein>
    <recommendedName>
        <fullName evidence="1">Solute-binding protein family 3/N-terminal domain-containing protein</fullName>
    </recommendedName>
</protein>
<dbReference type="SMART" id="SM00062">
    <property type="entry name" value="PBPb"/>
    <property type="match status" value="1"/>
</dbReference>
<accession>A0ABR4YCF4</accession>
<dbReference type="Pfam" id="PF00497">
    <property type="entry name" value="SBP_bac_3"/>
    <property type="match status" value="1"/>
</dbReference>
<dbReference type="PANTHER" id="PTHR38834:SF3">
    <property type="entry name" value="SOLUTE-BINDING PROTEIN FAMILY 3_N-TERMINAL DOMAIN-CONTAINING PROTEIN"/>
    <property type="match status" value="1"/>
</dbReference>
<dbReference type="InterPro" id="IPR001638">
    <property type="entry name" value="Solute-binding_3/MltF_N"/>
</dbReference>
<evidence type="ECO:0000259" key="1">
    <source>
        <dbReference type="SMART" id="SM00062"/>
    </source>
</evidence>
<keyword evidence="3" id="KW-1185">Reference proteome</keyword>
<proteinExistence type="predicted"/>
<evidence type="ECO:0000313" key="2">
    <source>
        <dbReference type="EMBL" id="KHA61173.1"/>
    </source>
</evidence>
<name>A0ABR4YCF4_9VIBR</name>
<evidence type="ECO:0000313" key="3">
    <source>
        <dbReference type="Proteomes" id="UP000030520"/>
    </source>
</evidence>
<sequence>MSILKITLITICCFWSVYVNAKITIMTEDFAPFGYYDAQGKLTGIGVELVQAITEKLNVDSNIQVLPWSRAIKKLELLPNRALFCVARTPARNDKFEWVGPILSDGVYLYHTNDFDSSKDTIQSAKLWKNIAVTANYPEHQVLTELGFDNLWITNQPQENVRLLIYNRVTAMVAGEFAMPSLLKSLEMDGTDVVRSEISLFDIELYIAFSKGTDPQVLRKWQNALEELKSSPQYYQIRQRYTVPTQ</sequence>
<dbReference type="PANTHER" id="PTHR38834">
    <property type="entry name" value="PERIPLASMIC SUBSTRATE BINDING PROTEIN FAMILY 3"/>
    <property type="match status" value="1"/>
</dbReference>